<proteinExistence type="predicted"/>
<keyword evidence="3" id="KW-1185">Reference proteome</keyword>
<feature type="transmembrane region" description="Helical" evidence="1">
    <location>
        <begin position="6"/>
        <end position="23"/>
    </location>
</feature>
<evidence type="ECO:0000313" key="2">
    <source>
        <dbReference type="EMBL" id="SIT75248.1"/>
    </source>
</evidence>
<reference evidence="3" key="1">
    <citation type="submission" date="2017-01" db="EMBL/GenBank/DDBJ databases">
        <authorList>
            <person name="Varghese N."/>
            <person name="Submissions S."/>
        </authorList>
    </citation>
    <scope>NUCLEOTIDE SEQUENCE [LARGE SCALE GENOMIC DNA]</scope>
    <source>
        <strain evidence="3">LP100</strain>
    </source>
</reference>
<organism evidence="2 3">
    <name type="scientific">Pontibacter indicus</name>
    <dbReference type="NCBI Taxonomy" id="1317125"/>
    <lineage>
        <taxon>Bacteria</taxon>
        <taxon>Pseudomonadati</taxon>
        <taxon>Bacteroidota</taxon>
        <taxon>Cytophagia</taxon>
        <taxon>Cytophagales</taxon>
        <taxon>Hymenobacteraceae</taxon>
        <taxon>Pontibacter</taxon>
    </lineage>
</organism>
<sequence length="41" mass="5104">MEIIIIISVLVLYAVGYFVYYMYGRDKKSKRRKKFYDHLWP</sequence>
<dbReference type="Proteomes" id="UP000187181">
    <property type="component" value="Unassembled WGS sequence"/>
</dbReference>
<dbReference type="AlphaFoldDB" id="A0A1R3WBJ7"/>
<dbReference type="InterPro" id="IPR003447">
    <property type="entry name" value="FEMABX"/>
</dbReference>
<dbReference type="GO" id="GO:0016755">
    <property type="term" value="F:aminoacyltransferase activity"/>
    <property type="evidence" value="ECO:0007669"/>
    <property type="project" value="InterPro"/>
</dbReference>
<dbReference type="RefSeq" id="WP_280173741.1">
    <property type="nucleotide sequence ID" value="NZ_FTPP01000001.1"/>
</dbReference>
<keyword evidence="1" id="KW-0472">Membrane</keyword>
<keyword evidence="1" id="KW-0812">Transmembrane</keyword>
<name>A0A1R3WBJ7_9BACT</name>
<dbReference type="EMBL" id="FTPP01000001">
    <property type="protein sequence ID" value="SIT75248.1"/>
    <property type="molecule type" value="Genomic_DNA"/>
</dbReference>
<dbReference type="PROSITE" id="PS51191">
    <property type="entry name" value="FEMABX"/>
    <property type="match status" value="1"/>
</dbReference>
<evidence type="ECO:0000313" key="3">
    <source>
        <dbReference type="Proteomes" id="UP000187181"/>
    </source>
</evidence>
<gene>
    <name evidence="2" type="ORF">SAMN05444128_0192</name>
</gene>
<dbReference type="GO" id="GO:0044038">
    <property type="term" value="P:cell wall macromolecule biosynthetic process"/>
    <property type="evidence" value="ECO:0007669"/>
    <property type="project" value="InterPro"/>
</dbReference>
<accession>A0A1R3WBJ7</accession>
<protein>
    <submittedName>
        <fullName evidence="2">Uncharacterized protein</fullName>
    </submittedName>
</protein>
<evidence type="ECO:0000256" key="1">
    <source>
        <dbReference type="SAM" id="Phobius"/>
    </source>
</evidence>
<keyword evidence="1" id="KW-1133">Transmembrane helix</keyword>